<feature type="region of interest" description="Disordered" evidence="1">
    <location>
        <begin position="59"/>
        <end position="78"/>
    </location>
</feature>
<comment type="caution">
    <text evidence="2">The sequence shown here is derived from an EMBL/GenBank/DDBJ whole genome shotgun (WGS) entry which is preliminary data.</text>
</comment>
<protein>
    <submittedName>
        <fullName evidence="2">Uncharacterized protein</fullName>
    </submittedName>
</protein>
<keyword evidence="3" id="KW-1185">Reference proteome</keyword>
<sequence>MLHSSFDCIGEAYHLRPPPGPDHTKKRPTSFDPESNSHNRLHDHTRTLNSSMSFPIIKQDQGKENNQSQIQYDDQDDEEQALQIPARHIAICRAARELRRMSTCQPRKVDLSTDQSHDQVRMNLVGSETKHVYVNTSAEMATSLDNPCAPQEDECSPVVSIDTPVLDERSPSWESLFSEWPPGNQEAARRIEQRQPHQEWSDDPFYNPGTAHTVVDTPSWPVLFSPILLPSDPEDTSVLEALEHLKEDDINAEIKAKTRTEAKATAEAKDTAKTCESGVQEIWCHSDPLPSEWIRMEDWRSTDDSSVNSEPYW</sequence>
<dbReference type="EMBL" id="JAAAHW010009529">
    <property type="protein sequence ID" value="KAF9939435.1"/>
    <property type="molecule type" value="Genomic_DNA"/>
</dbReference>
<dbReference type="Proteomes" id="UP000749646">
    <property type="component" value="Unassembled WGS sequence"/>
</dbReference>
<name>A0A9P6LSV0_9FUNG</name>
<reference evidence="2" key="1">
    <citation type="journal article" date="2020" name="Fungal Divers.">
        <title>Resolving the Mortierellaceae phylogeny through synthesis of multi-gene phylogenetics and phylogenomics.</title>
        <authorList>
            <person name="Vandepol N."/>
            <person name="Liber J."/>
            <person name="Desiro A."/>
            <person name="Na H."/>
            <person name="Kennedy M."/>
            <person name="Barry K."/>
            <person name="Grigoriev I.V."/>
            <person name="Miller A.N."/>
            <person name="O'Donnell K."/>
            <person name="Stajich J.E."/>
            <person name="Bonito G."/>
        </authorList>
    </citation>
    <scope>NUCLEOTIDE SEQUENCE</scope>
    <source>
        <strain evidence="2">MES-2147</strain>
    </source>
</reference>
<evidence type="ECO:0000313" key="3">
    <source>
        <dbReference type="Proteomes" id="UP000749646"/>
    </source>
</evidence>
<dbReference type="AlphaFoldDB" id="A0A9P6LSV0"/>
<evidence type="ECO:0000313" key="2">
    <source>
        <dbReference type="EMBL" id="KAF9939435.1"/>
    </source>
</evidence>
<proteinExistence type="predicted"/>
<organism evidence="2 3">
    <name type="scientific">Modicella reniformis</name>
    <dbReference type="NCBI Taxonomy" id="1440133"/>
    <lineage>
        <taxon>Eukaryota</taxon>
        <taxon>Fungi</taxon>
        <taxon>Fungi incertae sedis</taxon>
        <taxon>Mucoromycota</taxon>
        <taxon>Mortierellomycotina</taxon>
        <taxon>Mortierellomycetes</taxon>
        <taxon>Mortierellales</taxon>
        <taxon>Mortierellaceae</taxon>
        <taxon>Modicella</taxon>
    </lineage>
</organism>
<dbReference type="OrthoDB" id="2405162at2759"/>
<feature type="compositionally biased region" description="Basic and acidic residues" evidence="1">
    <location>
        <begin position="35"/>
        <end position="46"/>
    </location>
</feature>
<evidence type="ECO:0000256" key="1">
    <source>
        <dbReference type="SAM" id="MobiDB-lite"/>
    </source>
</evidence>
<gene>
    <name evidence="2" type="ORF">BGZ65_010489</name>
</gene>
<feature type="region of interest" description="Disordered" evidence="1">
    <location>
        <begin position="1"/>
        <end position="52"/>
    </location>
</feature>
<accession>A0A9P6LSV0</accession>